<evidence type="ECO:0000259" key="1">
    <source>
        <dbReference type="PROSITE" id="PS50280"/>
    </source>
</evidence>
<dbReference type="SMART" id="SM00317">
    <property type="entry name" value="SET"/>
    <property type="match status" value="1"/>
</dbReference>
<reference evidence="2" key="1">
    <citation type="submission" date="2019-12" db="EMBL/GenBank/DDBJ databases">
        <authorList>
            <person name="Scholes J."/>
        </authorList>
    </citation>
    <scope>NUCLEOTIDE SEQUENCE</scope>
</reference>
<dbReference type="InterPro" id="IPR050869">
    <property type="entry name" value="H3K4_H4K5_MeTrfase"/>
</dbReference>
<dbReference type="AlphaFoldDB" id="A0A9N7RJ33"/>
<dbReference type="EMBL" id="CACSLK010027789">
    <property type="protein sequence ID" value="CAA0829926.1"/>
    <property type="molecule type" value="Genomic_DNA"/>
</dbReference>
<evidence type="ECO:0000313" key="2">
    <source>
        <dbReference type="EMBL" id="CAA0829926.1"/>
    </source>
</evidence>
<dbReference type="PROSITE" id="PS50280">
    <property type="entry name" value="SET"/>
    <property type="match status" value="1"/>
</dbReference>
<keyword evidence="3" id="KW-1185">Reference proteome</keyword>
<dbReference type="Pfam" id="PF00856">
    <property type="entry name" value="SET"/>
    <property type="match status" value="1"/>
</dbReference>
<feature type="domain" description="SET" evidence="1">
    <location>
        <begin position="40"/>
        <end position="294"/>
    </location>
</feature>
<gene>
    <name evidence="2" type="ORF">SHERM_25437</name>
</gene>
<dbReference type="GO" id="GO:0005634">
    <property type="term" value="C:nucleus"/>
    <property type="evidence" value="ECO:0007669"/>
    <property type="project" value="TreeGrafter"/>
</dbReference>
<dbReference type="CDD" id="cd20071">
    <property type="entry name" value="SET_SMYD"/>
    <property type="match status" value="1"/>
</dbReference>
<protein>
    <submittedName>
        <fullName evidence="2">Histone-lysine N-methyltransferase ATXR4</fullName>
    </submittedName>
</protein>
<dbReference type="OrthoDB" id="438641at2759"/>
<dbReference type="InterPro" id="IPR046341">
    <property type="entry name" value="SET_dom_sf"/>
</dbReference>
<dbReference type="Gene3D" id="1.10.220.160">
    <property type="match status" value="1"/>
</dbReference>
<sequence>MLRSARRCSCWAVHFQKSHRPHITAPALQSLFSTSTPAPPPLRVELTEYAGRGVFASRRIGAGELIHTAKPVVSHPSLPSIHCVCYSCLRRLPDRDASSGAPQSVLFCSKQCEDQSLKFYDVEYKADWSRFDGYCRLQGLKYPLLAKRFACQVISGSVTADMLDILQPENLSFEKIAEMKKEFCLFRSTIEDSGIESELIEFLTEEWYTGILARIRINAFRIELPIGSYEDLLSCAAAAVAAEAAVGNAIYMLPSLYNHDCDPNINILWTENVDAKITALRDIEEGEELRICYIDASMDYDARQAILYQGFGFRCNCFRCASKD</sequence>
<evidence type="ECO:0000313" key="3">
    <source>
        <dbReference type="Proteomes" id="UP001153555"/>
    </source>
</evidence>
<organism evidence="2 3">
    <name type="scientific">Striga hermonthica</name>
    <name type="common">Purple witchweed</name>
    <name type="synonym">Buchnera hermonthica</name>
    <dbReference type="NCBI Taxonomy" id="68872"/>
    <lineage>
        <taxon>Eukaryota</taxon>
        <taxon>Viridiplantae</taxon>
        <taxon>Streptophyta</taxon>
        <taxon>Embryophyta</taxon>
        <taxon>Tracheophyta</taxon>
        <taxon>Spermatophyta</taxon>
        <taxon>Magnoliopsida</taxon>
        <taxon>eudicotyledons</taxon>
        <taxon>Gunneridae</taxon>
        <taxon>Pentapetalae</taxon>
        <taxon>asterids</taxon>
        <taxon>lamiids</taxon>
        <taxon>Lamiales</taxon>
        <taxon>Orobanchaceae</taxon>
        <taxon>Buchnereae</taxon>
        <taxon>Striga</taxon>
    </lineage>
</organism>
<dbReference type="PANTHER" id="PTHR12197:SF298">
    <property type="entry name" value="HISTONE-LYSINE N-METHYLTRANSFERASE ATXR4"/>
    <property type="match status" value="1"/>
</dbReference>
<accession>A0A9N7RJ33</accession>
<comment type="caution">
    <text evidence="2">The sequence shown here is derived from an EMBL/GenBank/DDBJ whole genome shotgun (WGS) entry which is preliminary data.</text>
</comment>
<dbReference type="SUPFAM" id="SSF82199">
    <property type="entry name" value="SET domain"/>
    <property type="match status" value="1"/>
</dbReference>
<dbReference type="Gene3D" id="2.170.270.10">
    <property type="entry name" value="SET domain"/>
    <property type="match status" value="1"/>
</dbReference>
<dbReference type="PANTHER" id="PTHR12197">
    <property type="entry name" value="HISTONE-LYSINE N-METHYLTRANSFERASE SMYD"/>
    <property type="match status" value="1"/>
</dbReference>
<dbReference type="Proteomes" id="UP001153555">
    <property type="component" value="Unassembled WGS sequence"/>
</dbReference>
<name>A0A9N7RJ33_STRHE</name>
<proteinExistence type="predicted"/>
<dbReference type="InterPro" id="IPR001214">
    <property type="entry name" value="SET_dom"/>
</dbReference>
<dbReference type="Gene3D" id="6.10.140.2220">
    <property type="match status" value="1"/>
</dbReference>